<evidence type="ECO:0000313" key="3">
    <source>
        <dbReference type="Proteomes" id="UP000005233"/>
    </source>
</evidence>
<dbReference type="SUPFAM" id="SSF50692">
    <property type="entry name" value="ADC-like"/>
    <property type="match status" value="1"/>
</dbReference>
<proteinExistence type="predicted"/>
<keyword evidence="3" id="KW-1185">Reference proteome</keyword>
<reference evidence="2 3" key="1">
    <citation type="journal article" date="2012" name="J. Bacteriol.">
        <title>Complete genome sequence of a thermophilic methanogen, Methanocella conradii HZ254, isolated from Chinese rice field soil.</title>
        <authorList>
            <person name="Lu Z."/>
            <person name="Lu Y."/>
        </authorList>
    </citation>
    <scope>NUCLEOTIDE SEQUENCE [LARGE SCALE GENOMIC DNA]</scope>
    <source>
        <strain evidence="3">DSM 24694 / JCM 17849 / CGMCC 1.5162 / HZ254</strain>
    </source>
</reference>
<dbReference type="RefSeq" id="WP_014404774.1">
    <property type="nucleotide sequence ID" value="NC_017034.1"/>
</dbReference>
<gene>
    <name evidence="2" type="primary">fmdD</name>
    <name evidence="2" type="ordered locus">Mtc_0164</name>
</gene>
<dbReference type="KEGG" id="mez:Mtc_0164"/>
<feature type="domain" description="Molybdopterin dinucleotide-binding" evidence="1">
    <location>
        <begin position="4"/>
        <end position="102"/>
    </location>
</feature>
<dbReference type="InterPro" id="IPR012040">
    <property type="entry name" value="Formylmethanofuran_DH_dsu"/>
</dbReference>
<name>H8I6P3_METCZ</name>
<protein>
    <submittedName>
        <fullName evidence="2">Formylmethanofuran dehydrogenase subunit D</fullName>
        <ecNumber evidence="2">1.2.99.5</ecNumber>
    </submittedName>
</protein>
<dbReference type="PIRSF" id="PIRSF015873">
    <property type="entry name" value="FwdD"/>
    <property type="match status" value="1"/>
</dbReference>
<dbReference type="GeneID" id="11970925"/>
<dbReference type="AlphaFoldDB" id="H8I6P3"/>
<keyword evidence="2" id="KW-0560">Oxidoreductase</keyword>
<dbReference type="eggNOG" id="arCOG02674">
    <property type="taxonomic scope" value="Archaea"/>
</dbReference>
<dbReference type="HOGENOM" id="CLU_123704_0_0_2"/>
<dbReference type="STRING" id="1041930.Mtc_0164"/>
<dbReference type="Pfam" id="PF01568">
    <property type="entry name" value="Molydop_binding"/>
    <property type="match status" value="1"/>
</dbReference>
<dbReference type="InterPro" id="IPR006657">
    <property type="entry name" value="MoPterin_dinucl-bd_dom"/>
</dbReference>
<organism evidence="2 3">
    <name type="scientific">Methanocella conradii (strain DSM 24694 / JCM 17849 / CGMCC 1.5162 / HZ254)</name>
    <dbReference type="NCBI Taxonomy" id="1041930"/>
    <lineage>
        <taxon>Archaea</taxon>
        <taxon>Methanobacteriati</taxon>
        <taxon>Methanobacteriota</taxon>
        <taxon>Stenosarchaea group</taxon>
        <taxon>Methanomicrobia</taxon>
        <taxon>Methanocellales</taxon>
        <taxon>Methanocellaceae</taxon>
        <taxon>Methanocella</taxon>
    </lineage>
</organism>
<evidence type="ECO:0000259" key="1">
    <source>
        <dbReference type="Pfam" id="PF01568"/>
    </source>
</evidence>
<dbReference type="EC" id="1.2.99.5" evidence="2"/>
<dbReference type="OrthoDB" id="116806at2157"/>
<dbReference type="InterPro" id="IPR009010">
    <property type="entry name" value="Asp_de-COase-like_dom_sf"/>
</dbReference>
<accession>H8I6P3</accession>
<evidence type="ECO:0000313" key="2">
    <source>
        <dbReference type="EMBL" id="AFC98935.1"/>
    </source>
</evidence>
<dbReference type="Gene3D" id="2.40.40.20">
    <property type="match status" value="1"/>
</dbReference>
<dbReference type="EMBL" id="CP003243">
    <property type="protein sequence ID" value="AFC98935.1"/>
    <property type="molecule type" value="Genomic_DNA"/>
</dbReference>
<dbReference type="GO" id="GO:0016491">
    <property type="term" value="F:oxidoreductase activity"/>
    <property type="evidence" value="ECO:0007669"/>
    <property type="project" value="UniProtKB-KW"/>
</dbReference>
<sequence length="144" mass="16222">MDVILNTGSTVYQGAVIKGGNKFSENYEREAAYCNISPEDFEALGRPWYVRVTNEYGDSVVVRARKTNTQQKGEIFIPRGIWANVVVTPETESTGSPRYKNLPVKIEKCDGPVLGPQELMKEYYLKGREGTRKYLDRNTAQAGH</sequence>
<dbReference type="GO" id="GO:0043546">
    <property type="term" value="F:molybdopterin cofactor binding"/>
    <property type="evidence" value="ECO:0007669"/>
    <property type="project" value="InterPro"/>
</dbReference>
<dbReference type="Proteomes" id="UP000005233">
    <property type="component" value="Chromosome"/>
</dbReference>